<evidence type="ECO:0000313" key="2">
    <source>
        <dbReference type="Proteomes" id="UP000439903"/>
    </source>
</evidence>
<name>A0A8H3XDT1_GIGMA</name>
<proteinExistence type="predicted"/>
<dbReference type="AlphaFoldDB" id="A0A8H3XDT1"/>
<comment type="caution">
    <text evidence="1">The sequence shown here is derived from an EMBL/GenBank/DDBJ whole genome shotgun (WGS) entry which is preliminary data.</text>
</comment>
<organism evidence="1 2">
    <name type="scientific">Gigaspora margarita</name>
    <dbReference type="NCBI Taxonomy" id="4874"/>
    <lineage>
        <taxon>Eukaryota</taxon>
        <taxon>Fungi</taxon>
        <taxon>Fungi incertae sedis</taxon>
        <taxon>Mucoromycota</taxon>
        <taxon>Glomeromycotina</taxon>
        <taxon>Glomeromycetes</taxon>
        <taxon>Diversisporales</taxon>
        <taxon>Gigasporaceae</taxon>
        <taxon>Gigaspora</taxon>
    </lineage>
</organism>
<keyword evidence="2" id="KW-1185">Reference proteome</keyword>
<accession>A0A8H3XDT1</accession>
<evidence type="ECO:0000313" key="1">
    <source>
        <dbReference type="EMBL" id="KAF0449991.1"/>
    </source>
</evidence>
<dbReference type="EMBL" id="WTPW01001194">
    <property type="protein sequence ID" value="KAF0449991.1"/>
    <property type="molecule type" value="Genomic_DNA"/>
</dbReference>
<gene>
    <name evidence="1" type="ORF">F8M41_002278</name>
</gene>
<sequence length="221" mass="25526">MSNLIQNFKEKCIFCVKSKKECIYYGNPGEFLCERCRNKNVCWFLCEVCKKTKDGNLFDPCPNCKVTTKDPPEKYTTYIDTYDQRPYLKHSKCNHRIEITAALLDEMATLYTTYHMTSNSLGLSNVILASLQFLIIDSIPIESTPISSIPSTLPHHLYASNAFVWPTNLSNVPSSYVYDPRIDLNLSIAQNNVDPILHDPMLFQNDFPRNIDSYYFYPYPN</sequence>
<dbReference type="OrthoDB" id="2428965at2759"/>
<protein>
    <submittedName>
        <fullName evidence="1">Uncharacterized protein</fullName>
    </submittedName>
</protein>
<dbReference type="Proteomes" id="UP000439903">
    <property type="component" value="Unassembled WGS sequence"/>
</dbReference>
<reference evidence="1 2" key="1">
    <citation type="journal article" date="2019" name="Environ. Microbiol.">
        <title>At the nexus of three kingdoms: the genome of the mycorrhizal fungus Gigaspora margarita provides insights into plant, endobacterial and fungal interactions.</title>
        <authorList>
            <person name="Venice F."/>
            <person name="Ghignone S."/>
            <person name="Salvioli di Fossalunga A."/>
            <person name="Amselem J."/>
            <person name="Novero M."/>
            <person name="Xianan X."/>
            <person name="Sedzielewska Toro K."/>
            <person name="Morin E."/>
            <person name="Lipzen A."/>
            <person name="Grigoriev I.V."/>
            <person name="Henrissat B."/>
            <person name="Martin F.M."/>
            <person name="Bonfante P."/>
        </authorList>
    </citation>
    <scope>NUCLEOTIDE SEQUENCE [LARGE SCALE GENOMIC DNA]</scope>
    <source>
        <strain evidence="1 2">BEG34</strain>
    </source>
</reference>